<feature type="region of interest" description="Disordered" evidence="11">
    <location>
        <begin position="987"/>
        <end position="1035"/>
    </location>
</feature>
<keyword evidence="15" id="KW-1185">Reference proteome</keyword>
<evidence type="ECO:0000256" key="6">
    <source>
        <dbReference type="ARBA" id="ARBA00022824"/>
    </source>
</evidence>
<dbReference type="PANTHER" id="PTHR47348:SF3">
    <property type="entry name" value="MEIOTICALLY UP-REGULATED GENE 190 PROTEIN"/>
    <property type="match status" value="1"/>
</dbReference>
<feature type="compositionally biased region" description="Gly residues" evidence="11">
    <location>
        <begin position="152"/>
        <end position="167"/>
    </location>
</feature>
<dbReference type="CDD" id="cd21676">
    <property type="entry name" value="SMP_Mug190"/>
    <property type="match status" value="1"/>
</dbReference>
<keyword evidence="5" id="KW-0677">Repeat</keyword>
<dbReference type="PANTHER" id="PTHR47348">
    <property type="entry name" value="MEIOTICALLY UP-REGULATED GENE 190 PROTEIN"/>
    <property type="match status" value="1"/>
</dbReference>
<feature type="compositionally biased region" description="Basic and acidic residues" evidence="11">
    <location>
        <begin position="993"/>
        <end position="1004"/>
    </location>
</feature>
<dbReference type="Pfam" id="PF25669">
    <property type="entry name" value="SMP_MUG190-like"/>
    <property type="match status" value="2"/>
</dbReference>
<keyword evidence="3" id="KW-0597">Phosphoprotein</keyword>
<dbReference type="Gene3D" id="2.60.40.150">
    <property type="entry name" value="C2 domain"/>
    <property type="match status" value="2"/>
</dbReference>
<feature type="domain" description="C2" evidence="12">
    <location>
        <begin position="768"/>
        <end position="912"/>
    </location>
</feature>
<dbReference type="GO" id="GO:0061817">
    <property type="term" value="P:endoplasmic reticulum-plasma membrane tethering"/>
    <property type="evidence" value="ECO:0007669"/>
    <property type="project" value="InterPro"/>
</dbReference>
<dbReference type="InterPro" id="IPR037767">
    <property type="entry name" value="C2A_Mug190-like"/>
</dbReference>
<protein>
    <recommendedName>
        <fullName evidence="16">C2 domain-containing protein</fullName>
    </recommendedName>
</protein>
<dbReference type="STRING" id="215250.A0A316YX46"/>
<dbReference type="Pfam" id="PF25331">
    <property type="entry name" value="C2_Mug190_3rd"/>
    <property type="match status" value="1"/>
</dbReference>
<keyword evidence="8" id="KW-0445">Lipid transport</keyword>
<comment type="subcellular location">
    <subcellularLocation>
        <location evidence="1">Endoplasmic reticulum membrane</location>
    </subcellularLocation>
</comment>
<dbReference type="InterPro" id="IPR057349">
    <property type="entry name" value="C2_Mug190_3rd"/>
</dbReference>
<dbReference type="GO" id="GO:0006869">
    <property type="term" value="P:lipid transport"/>
    <property type="evidence" value="ECO:0007669"/>
    <property type="project" value="UniProtKB-KW"/>
</dbReference>
<evidence type="ECO:0000256" key="1">
    <source>
        <dbReference type="ARBA" id="ARBA00004586"/>
    </source>
</evidence>
<evidence type="ECO:0000313" key="15">
    <source>
        <dbReference type="Proteomes" id="UP000245768"/>
    </source>
</evidence>
<keyword evidence="4" id="KW-0812">Transmembrane</keyword>
<evidence type="ECO:0000256" key="3">
    <source>
        <dbReference type="ARBA" id="ARBA00022553"/>
    </source>
</evidence>
<feature type="region of interest" description="Disordered" evidence="11">
    <location>
        <begin position="1182"/>
        <end position="1259"/>
    </location>
</feature>
<dbReference type="InterPro" id="IPR035892">
    <property type="entry name" value="C2_domain_sf"/>
</dbReference>
<dbReference type="InterPro" id="IPR037765">
    <property type="entry name" value="C2B_Tricalbin"/>
</dbReference>
<evidence type="ECO:0000256" key="11">
    <source>
        <dbReference type="SAM" id="MobiDB-lite"/>
    </source>
</evidence>
<evidence type="ECO:0000256" key="5">
    <source>
        <dbReference type="ARBA" id="ARBA00022737"/>
    </source>
</evidence>
<dbReference type="SUPFAM" id="SSF49562">
    <property type="entry name" value="C2 domain (Calcium/lipid-binding domain, CaLB)"/>
    <property type="match status" value="2"/>
</dbReference>
<keyword evidence="2" id="KW-0813">Transport</keyword>
<dbReference type="RefSeq" id="XP_025381298.1">
    <property type="nucleotide sequence ID" value="XM_025520751.1"/>
</dbReference>
<dbReference type="PROSITE" id="PS51847">
    <property type="entry name" value="SMP"/>
    <property type="match status" value="1"/>
</dbReference>
<dbReference type="GO" id="GO:0005789">
    <property type="term" value="C:endoplasmic reticulum membrane"/>
    <property type="evidence" value="ECO:0007669"/>
    <property type="project" value="UniProtKB-SubCell"/>
</dbReference>
<feature type="compositionally biased region" description="Basic and acidic residues" evidence="11">
    <location>
        <begin position="1184"/>
        <end position="1201"/>
    </location>
</feature>
<reference evidence="14" key="1">
    <citation type="journal article" date="2018" name="Mol. Biol. Evol.">
        <title>Broad Genomic Sampling Reveals a Smut Pathogenic Ancestry of the Fungal Clade Ustilaginomycotina.</title>
        <authorList>
            <person name="Kijpornyongpan T."/>
            <person name="Mondo S.J."/>
            <person name="Barry K."/>
            <person name="Sandor L."/>
            <person name="Lee J."/>
            <person name="Lipzen A."/>
            <person name="Pangilinan J."/>
            <person name="LaButti K."/>
            <person name="Hainaut M."/>
            <person name="Henrissat B."/>
            <person name="Grigoriev I.V."/>
            <person name="Spatafora J.W."/>
            <person name="Aime M.C."/>
        </authorList>
    </citation>
    <scope>NUCLEOTIDE SEQUENCE [LARGE SCALE GENOMIC DNA]</scope>
    <source>
        <strain evidence="14">MCA 4198</strain>
    </source>
</reference>
<dbReference type="InterPro" id="IPR031468">
    <property type="entry name" value="SMP_LBD"/>
</dbReference>
<feature type="compositionally biased region" description="Basic and acidic residues" evidence="11">
    <location>
        <begin position="404"/>
        <end position="424"/>
    </location>
</feature>
<dbReference type="InParanoid" id="A0A316YX46"/>
<feature type="compositionally biased region" description="Low complexity" evidence="11">
    <location>
        <begin position="80"/>
        <end position="92"/>
    </location>
</feature>
<dbReference type="OrthoDB" id="419768at2759"/>
<feature type="compositionally biased region" description="Basic and acidic residues" evidence="11">
    <location>
        <begin position="134"/>
        <end position="151"/>
    </location>
</feature>
<dbReference type="Pfam" id="PF00168">
    <property type="entry name" value="C2"/>
    <property type="match status" value="2"/>
</dbReference>
<feature type="region of interest" description="Disordered" evidence="11">
    <location>
        <begin position="373"/>
        <end position="431"/>
    </location>
</feature>
<feature type="region of interest" description="Disordered" evidence="11">
    <location>
        <begin position="725"/>
        <end position="772"/>
    </location>
</feature>
<dbReference type="GeneID" id="37042667"/>
<organism evidence="14 15">
    <name type="scientific">Acaromyces ingoldii</name>
    <dbReference type="NCBI Taxonomy" id="215250"/>
    <lineage>
        <taxon>Eukaryota</taxon>
        <taxon>Fungi</taxon>
        <taxon>Dikarya</taxon>
        <taxon>Basidiomycota</taxon>
        <taxon>Ustilaginomycotina</taxon>
        <taxon>Exobasidiomycetes</taxon>
        <taxon>Exobasidiales</taxon>
        <taxon>Cryptobasidiaceae</taxon>
        <taxon>Acaromyces</taxon>
    </lineage>
</organism>
<dbReference type="CDD" id="cd04041">
    <property type="entry name" value="C2A_fungal"/>
    <property type="match status" value="1"/>
</dbReference>
<proteinExistence type="predicted"/>
<keyword evidence="9" id="KW-0446">Lipid-binding</keyword>
<sequence length="1323" mass="148043">MRSSEEASPPSSPTTQGVHHRKRDMYSQNRPVPSIQRFFKKGLLDVLSRNEDSESEDDEATDAETETQVESPRSSKDTGDAAPDQAATTAQQNGGHRRKDSKAGGADRRSGRRSHKPQTVDDPVTRQKVTISDVGRKEYERAMRRADELDQGRGGGDGGGGPRGGGKQTRSKHFDAENILNLPFPPEEPLPASLFAVHPVLLPGCVIWALVTAIGPLPRWVSVLLAAWMAWFCWERLKSGMEDRRWERERLRGESIRQSGGASQHDGNKANHAASKEHPGTHQPFPGIKEGAEWLNTLVDRVWEVMDPALFSSMGSTLEDVMQASIPGFIHAVKVEDLAQGSTPLRLTGFRVLPDDEAQDLRAEAQKALRKQRLEEKKVRLPHKRHAKANEDDDDDGDDDGGDDEQKGKEGDQKSADKGGDVRKVGKPKRRVEEDAGGSYINLELGFLYRARPTANTVASKSRNAHLLIKFWVGARKLYTIPLPVWVEIKGLVGTVRARLQLTPDPPFVKMLTFSFMGLPRVGIEVVPLGINLTHVPFLSGFVQSSIDAACGEYCAPSSMTTDLGEILMGDSIKREVNAMGVLVIYVHRAFDLEKQDVRGSSDPYCTLSLAKYGKVQYATRVALDDLSPRWEERCVMLINPEAVRAREKVSIALWDSDRFSADDMLGRAEVDLEDLVKRPGRLFKRTDTLFGLTQEMKKQGTIQWSLGFFAKTPNIRKELREMLERDRQKDEEEHGDGRPEGHADDERDDEEEEHGNGNEGNKPMQSRNQQQAVAFEPPSPLLPSGILSLQVHQIAQLEVTDTKTRSSKRKEGEPGQLLDNVQDEEDTAASPSSYVTIILNDETVFRSRTKTLSSNPFFNAGTERFVRDWRRSLVMFVVKDRRLREEDAILGVVPIKLSDLFKTSSQVTQFFPLAGGLGHGRIRVSVLFRPVQDLSRHRTKLGWDVGTMRILSSPIATDFVDADAASALHLASLRAGTLAGSARIAGRRARHANNEDQSTRELAGEDDEEDDEGVEEEAREERGSSATGGAGSRPIKWRIREEEFPVKIPARRRYTTSFVIDFRSARDRTLGRSKVVAMCILWLQDFADDDIVDEVLPIWRPVPGGDLHRLRQNYHHYKDEAEAEQYGVERMGYLRVRLQFKSGVGKIHTKFDSNVDAKDVMEAWRCCVAVGLRSVTGDFVNQKQDESGQPIDERENRASDEIGTEDGGSDNDADGDSPASPTGRGHRRTPSGQSRRSKESADIDNGEEENGDSHDDELTMLDKLRKWTDERKELHRQHKGLKQYKVVRTASWIGRGVKDRGHRAYDSFKMQDRRAGQVETEI</sequence>
<feature type="region of interest" description="Disordered" evidence="11">
    <location>
        <begin position="1"/>
        <end position="37"/>
    </location>
</feature>
<feature type="region of interest" description="Disordered" evidence="11">
    <location>
        <begin position="49"/>
        <end position="170"/>
    </location>
</feature>
<feature type="compositionally biased region" description="Basic and acidic residues" evidence="11">
    <location>
        <begin position="801"/>
        <end position="814"/>
    </location>
</feature>
<dbReference type="InterPro" id="IPR000008">
    <property type="entry name" value="C2_dom"/>
</dbReference>
<dbReference type="EMBL" id="KZ819634">
    <property type="protein sequence ID" value="PWN94100.1"/>
    <property type="molecule type" value="Genomic_DNA"/>
</dbReference>
<evidence type="ECO:0000256" key="2">
    <source>
        <dbReference type="ARBA" id="ARBA00022448"/>
    </source>
</evidence>
<feature type="compositionally biased region" description="Acidic residues" evidence="11">
    <location>
        <begin position="53"/>
        <end position="67"/>
    </location>
</feature>
<keyword evidence="10" id="KW-0472">Membrane</keyword>
<feature type="region of interest" description="Disordered" evidence="11">
    <location>
        <begin position="801"/>
        <end position="831"/>
    </location>
</feature>
<evidence type="ECO:0000256" key="10">
    <source>
        <dbReference type="ARBA" id="ARBA00023136"/>
    </source>
</evidence>
<evidence type="ECO:0000313" key="14">
    <source>
        <dbReference type="EMBL" id="PWN94100.1"/>
    </source>
</evidence>
<accession>A0A316YX46</accession>
<gene>
    <name evidence="14" type="ORF">FA10DRAFT_264684</name>
</gene>
<feature type="compositionally biased region" description="Acidic residues" evidence="11">
    <location>
        <begin position="391"/>
        <end position="403"/>
    </location>
</feature>
<feature type="domain" description="C2" evidence="12">
    <location>
        <begin position="563"/>
        <end position="688"/>
    </location>
</feature>
<feature type="compositionally biased region" description="Basic and acidic residues" evidence="11">
    <location>
        <begin position="725"/>
        <end position="746"/>
    </location>
</feature>
<evidence type="ECO:0000259" key="12">
    <source>
        <dbReference type="PROSITE" id="PS50004"/>
    </source>
</evidence>
<evidence type="ECO:0000256" key="7">
    <source>
        <dbReference type="ARBA" id="ARBA00022989"/>
    </source>
</evidence>
<feature type="domain" description="SMP-LTD" evidence="13">
    <location>
        <begin position="288"/>
        <end position="565"/>
    </location>
</feature>
<feature type="region of interest" description="Disordered" evidence="11">
    <location>
        <begin position="253"/>
        <end position="287"/>
    </location>
</feature>
<keyword evidence="6" id="KW-0256">Endoplasmic reticulum</keyword>
<dbReference type="SMART" id="SM00239">
    <property type="entry name" value="C2"/>
    <property type="match status" value="2"/>
</dbReference>
<feature type="compositionally biased region" description="Acidic residues" evidence="11">
    <location>
        <begin position="1005"/>
        <end position="1019"/>
    </location>
</feature>
<dbReference type="Proteomes" id="UP000245768">
    <property type="component" value="Unassembled WGS sequence"/>
</dbReference>
<evidence type="ECO:0000256" key="9">
    <source>
        <dbReference type="ARBA" id="ARBA00023121"/>
    </source>
</evidence>
<dbReference type="GO" id="GO:0008289">
    <property type="term" value="F:lipid binding"/>
    <property type="evidence" value="ECO:0007669"/>
    <property type="project" value="UniProtKB-KW"/>
</dbReference>
<keyword evidence="7" id="KW-1133">Transmembrane helix</keyword>
<feature type="compositionally biased region" description="Acidic residues" evidence="11">
    <location>
        <begin position="1203"/>
        <end position="1216"/>
    </location>
</feature>
<feature type="compositionally biased region" description="Basic and acidic residues" evidence="11">
    <location>
        <begin position="266"/>
        <end position="280"/>
    </location>
</feature>
<evidence type="ECO:0000259" key="13">
    <source>
        <dbReference type="PROSITE" id="PS51847"/>
    </source>
</evidence>
<evidence type="ECO:0008006" key="16">
    <source>
        <dbReference type="Google" id="ProtNLM"/>
    </source>
</evidence>
<evidence type="ECO:0000256" key="4">
    <source>
        <dbReference type="ARBA" id="ARBA00022692"/>
    </source>
</evidence>
<evidence type="ECO:0000256" key="8">
    <source>
        <dbReference type="ARBA" id="ARBA00023055"/>
    </source>
</evidence>
<dbReference type="CDD" id="cd04052">
    <property type="entry name" value="C2B_Tricalbin-like"/>
    <property type="match status" value="1"/>
</dbReference>
<name>A0A316YX46_9BASI</name>
<dbReference type="PROSITE" id="PS50004">
    <property type="entry name" value="C2"/>
    <property type="match status" value="2"/>
</dbReference>